<accession>X0Z490</accession>
<dbReference type="EMBL" id="BART01008568">
    <property type="protein sequence ID" value="GAG55243.1"/>
    <property type="molecule type" value="Genomic_DNA"/>
</dbReference>
<name>X0Z490_9ZZZZ</name>
<comment type="caution">
    <text evidence="2">The sequence shown here is derived from an EMBL/GenBank/DDBJ whole genome shotgun (WGS) entry which is preliminary data.</text>
</comment>
<organism evidence="2">
    <name type="scientific">marine sediment metagenome</name>
    <dbReference type="NCBI Taxonomy" id="412755"/>
    <lineage>
        <taxon>unclassified sequences</taxon>
        <taxon>metagenomes</taxon>
        <taxon>ecological metagenomes</taxon>
    </lineage>
</organism>
<dbReference type="AlphaFoldDB" id="X0Z490"/>
<evidence type="ECO:0000313" key="2">
    <source>
        <dbReference type="EMBL" id="GAG55243.1"/>
    </source>
</evidence>
<dbReference type="InterPro" id="IPR025364">
    <property type="entry name" value="DUF4268"/>
</dbReference>
<dbReference type="Pfam" id="PF14088">
    <property type="entry name" value="DUF4268"/>
    <property type="match status" value="1"/>
</dbReference>
<reference evidence="2" key="1">
    <citation type="journal article" date="2014" name="Front. Microbiol.">
        <title>High frequency of phylogenetically diverse reductive dehalogenase-homologous genes in deep subseafloor sedimentary metagenomes.</title>
        <authorList>
            <person name="Kawai M."/>
            <person name="Futagami T."/>
            <person name="Toyoda A."/>
            <person name="Takaki Y."/>
            <person name="Nishi S."/>
            <person name="Hori S."/>
            <person name="Arai W."/>
            <person name="Tsubouchi T."/>
            <person name="Morono Y."/>
            <person name="Uchiyama I."/>
            <person name="Ito T."/>
            <person name="Fujiyama A."/>
            <person name="Inagaki F."/>
            <person name="Takami H."/>
        </authorList>
    </citation>
    <scope>NUCLEOTIDE SEQUENCE</scope>
    <source>
        <strain evidence="2">Expedition CK06-06</strain>
    </source>
</reference>
<protein>
    <recommendedName>
        <fullName evidence="1">DUF4268 domain-containing protein</fullName>
    </recommendedName>
</protein>
<gene>
    <name evidence="2" type="ORF">S01H4_19244</name>
</gene>
<sequence>MTKNYSRAEIYINRGNKEQNKEVYDFIYKEKEKIESDFGNALEWERMDDNVTSRIKFQKNNVNVFEQDDWGDMILFLIDASTRMEEVFRKRSNAIKTFLKS</sequence>
<feature type="domain" description="DUF4268" evidence="1">
    <location>
        <begin position="3"/>
        <end position="91"/>
    </location>
</feature>
<proteinExistence type="predicted"/>
<evidence type="ECO:0000259" key="1">
    <source>
        <dbReference type="Pfam" id="PF14088"/>
    </source>
</evidence>